<evidence type="ECO:0000256" key="7">
    <source>
        <dbReference type="SAM" id="MobiDB-lite"/>
    </source>
</evidence>
<protein>
    <recommendedName>
        <fullName evidence="1 6">Glutamate--cysteine ligase</fullName>
        <ecNumber evidence="1 6">6.3.2.2</ecNumber>
    </recommendedName>
    <alternativeName>
        <fullName evidence="6">Gamma-ECS</fullName>
    </alternativeName>
    <alternativeName>
        <fullName evidence="6">Gamma-glutamylcysteine synthetase</fullName>
    </alternativeName>
</protein>
<dbReference type="Proteomes" id="UP000194236">
    <property type="component" value="Unassembled WGS sequence"/>
</dbReference>
<gene>
    <name evidence="8" type="ORF">BLA29_011701</name>
</gene>
<dbReference type="AlphaFoldDB" id="A0A1Y3B6H8"/>
<accession>A0A1Y3B6H8</accession>
<dbReference type="PANTHER" id="PTHR11164">
    <property type="entry name" value="GLUTAMATE CYSTEINE LIGASE"/>
    <property type="match status" value="1"/>
</dbReference>
<dbReference type="OrthoDB" id="7939818at2759"/>
<dbReference type="GO" id="GO:0006750">
    <property type="term" value="P:glutathione biosynthetic process"/>
    <property type="evidence" value="ECO:0007669"/>
    <property type="project" value="UniProtKB-UniRule"/>
</dbReference>
<sequence>MILKFDHQSHKVRVSNRANELLKILQEPEENGQDCVSLWRPEFGAYMVEGTPGQPYSMNPTPLEQYLMIANQQQEEGQNSNSGSNHSASGSNNNDYNINNDDSDIVDDTFIMDNNNKSTSSSSPFSFVNVIEANMRLRRKQVLDLLNENEAVLSISPFPTLGTLDFCEPRSFVHPTFGYSRSLFFPDE</sequence>
<dbReference type="Gene3D" id="3.30.590.50">
    <property type="match status" value="2"/>
</dbReference>
<comment type="similarity">
    <text evidence="6">Belongs to the glutamate--cysteine ligase type 3 family.</text>
</comment>
<keyword evidence="9" id="KW-1185">Reference proteome</keyword>
<dbReference type="InterPro" id="IPR004308">
    <property type="entry name" value="GCS"/>
</dbReference>
<keyword evidence="5 6" id="KW-0067">ATP-binding</keyword>
<evidence type="ECO:0000313" key="8">
    <source>
        <dbReference type="EMBL" id="OTF75558.1"/>
    </source>
</evidence>
<reference evidence="8 9" key="1">
    <citation type="submission" date="2017-03" db="EMBL/GenBank/DDBJ databases">
        <title>Genome Survey of Euroglyphus maynei.</title>
        <authorList>
            <person name="Arlian L.G."/>
            <person name="Morgan M.S."/>
            <person name="Rider S.D."/>
        </authorList>
    </citation>
    <scope>NUCLEOTIDE SEQUENCE [LARGE SCALE GENOMIC DNA]</scope>
    <source>
        <strain evidence="8">Arlian Lab</strain>
        <tissue evidence="8">Whole body</tissue>
    </source>
</reference>
<dbReference type="EMBL" id="MUJZ01041344">
    <property type="protein sequence ID" value="OTF75558.1"/>
    <property type="molecule type" value="Genomic_DNA"/>
</dbReference>
<dbReference type="EC" id="6.3.2.2" evidence="1 6"/>
<dbReference type="UniPathway" id="UPA00142">
    <property type="reaction ID" value="UER00209"/>
</dbReference>
<evidence type="ECO:0000256" key="2">
    <source>
        <dbReference type="ARBA" id="ARBA00022598"/>
    </source>
</evidence>
<evidence type="ECO:0000256" key="3">
    <source>
        <dbReference type="ARBA" id="ARBA00022684"/>
    </source>
</evidence>
<name>A0A1Y3B6H8_EURMA</name>
<evidence type="ECO:0000256" key="4">
    <source>
        <dbReference type="ARBA" id="ARBA00022741"/>
    </source>
</evidence>
<feature type="non-terminal residue" evidence="8">
    <location>
        <position position="188"/>
    </location>
</feature>
<comment type="pathway">
    <text evidence="6">Sulfur metabolism; glutathione biosynthesis; glutathione from L-cysteine and L-glutamate: step 1/2.</text>
</comment>
<keyword evidence="4 6" id="KW-0547">Nucleotide-binding</keyword>
<comment type="caution">
    <text evidence="8">The sequence shown here is derived from an EMBL/GenBank/DDBJ whole genome shotgun (WGS) entry which is preliminary data.</text>
</comment>
<dbReference type="PANTHER" id="PTHR11164:SF0">
    <property type="entry name" value="GLUTAMATE--CYSTEINE LIGASE CATALYTIC SUBUNIT"/>
    <property type="match status" value="1"/>
</dbReference>
<dbReference type="GO" id="GO:0017109">
    <property type="term" value="C:glutamate-cysteine ligase complex"/>
    <property type="evidence" value="ECO:0007669"/>
    <property type="project" value="TreeGrafter"/>
</dbReference>
<keyword evidence="2 6" id="KW-0436">Ligase</keyword>
<comment type="catalytic activity">
    <reaction evidence="6">
        <text>L-cysteine + L-glutamate + ATP = gamma-L-glutamyl-L-cysteine + ADP + phosphate + H(+)</text>
        <dbReference type="Rhea" id="RHEA:13285"/>
        <dbReference type="ChEBI" id="CHEBI:15378"/>
        <dbReference type="ChEBI" id="CHEBI:29985"/>
        <dbReference type="ChEBI" id="CHEBI:30616"/>
        <dbReference type="ChEBI" id="CHEBI:35235"/>
        <dbReference type="ChEBI" id="CHEBI:43474"/>
        <dbReference type="ChEBI" id="CHEBI:58173"/>
        <dbReference type="ChEBI" id="CHEBI:456216"/>
        <dbReference type="EC" id="6.3.2.2"/>
    </reaction>
</comment>
<keyword evidence="3 6" id="KW-0317">Glutathione biosynthesis</keyword>
<feature type="compositionally biased region" description="Low complexity" evidence="7">
    <location>
        <begin position="74"/>
        <end position="100"/>
    </location>
</feature>
<feature type="region of interest" description="Disordered" evidence="7">
    <location>
        <begin position="74"/>
        <end position="101"/>
    </location>
</feature>
<organism evidence="8 9">
    <name type="scientific">Euroglyphus maynei</name>
    <name type="common">Mayne's house dust mite</name>
    <dbReference type="NCBI Taxonomy" id="6958"/>
    <lineage>
        <taxon>Eukaryota</taxon>
        <taxon>Metazoa</taxon>
        <taxon>Ecdysozoa</taxon>
        <taxon>Arthropoda</taxon>
        <taxon>Chelicerata</taxon>
        <taxon>Arachnida</taxon>
        <taxon>Acari</taxon>
        <taxon>Acariformes</taxon>
        <taxon>Sarcoptiformes</taxon>
        <taxon>Astigmata</taxon>
        <taxon>Psoroptidia</taxon>
        <taxon>Analgoidea</taxon>
        <taxon>Pyroglyphidae</taxon>
        <taxon>Pyroglyphinae</taxon>
        <taxon>Euroglyphus</taxon>
    </lineage>
</organism>
<dbReference type="GO" id="GO:0005524">
    <property type="term" value="F:ATP binding"/>
    <property type="evidence" value="ECO:0007669"/>
    <property type="project" value="UniProtKB-UniRule"/>
</dbReference>
<evidence type="ECO:0000313" key="9">
    <source>
        <dbReference type="Proteomes" id="UP000194236"/>
    </source>
</evidence>
<evidence type="ECO:0000256" key="1">
    <source>
        <dbReference type="ARBA" id="ARBA00012220"/>
    </source>
</evidence>
<evidence type="ECO:0000256" key="5">
    <source>
        <dbReference type="ARBA" id="ARBA00022840"/>
    </source>
</evidence>
<dbReference type="GO" id="GO:0004357">
    <property type="term" value="F:glutamate-cysteine ligase activity"/>
    <property type="evidence" value="ECO:0007669"/>
    <property type="project" value="UniProtKB-UniRule"/>
</dbReference>
<proteinExistence type="inferred from homology"/>
<evidence type="ECO:0000256" key="6">
    <source>
        <dbReference type="RuleBase" id="RU367135"/>
    </source>
</evidence>